<dbReference type="FunFam" id="1.10.510.10:FF:001213">
    <property type="entry name" value="serine/threonine-protein kinase Nek10"/>
    <property type="match status" value="1"/>
</dbReference>
<dbReference type="GO" id="GO:0005524">
    <property type="term" value="F:ATP binding"/>
    <property type="evidence" value="ECO:0007669"/>
    <property type="project" value="UniProtKB-UniRule"/>
</dbReference>
<keyword evidence="4" id="KW-0418">Kinase</keyword>
<dbReference type="PANTHER" id="PTHR43671:SF92">
    <property type="entry name" value="SERINE_THREONINE-PROTEIN KINASE NEK10"/>
    <property type="match status" value="1"/>
</dbReference>
<feature type="binding site" evidence="6">
    <location>
        <position position="539"/>
    </location>
    <ligand>
        <name>ATP</name>
        <dbReference type="ChEBI" id="CHEBI:30616"/>
    </ligand>
</feature>
<keyword evidence="5 6" id="KW-0067">ATP-binding</keyword>
<dbReference type="PROSITE" id="PS00107">
    <property type="entry name" value="PROTEIN_KINASE_ATP"/>
    <property type="match status" value="1"/>
</dbReference>
<dbReference type="InterPro" id="IPR011009">
    <property type="entry name" value="Kinase-like_dom_sf"/>
</dbReference>
<feature type="region of interest" description="Disordered" evidence="8">
    <location>
        <begin position="46"/>
        <end position="65"/>
    </location>
</feature>
<evidence type="ECO:0000256" key="1">
    <source>
        <dbReference type="ARBA" id="ARBA00010886"/>
    </source>
</evidence>
<feature type="region of interest" description="Disordered" evidence="8">
    <location>
        <begin position="888"/>
        <end position="1077"/>
    </location>
</feature>
<comment type="caution">
    <text evidence="10">The sequence shown here is derived from an EMBL/GenBank/DDBJ whole genome shotgun (WGS) entry which is preliminary data.</text>
</comment>
<feature type="compositionally biased region" description="Low complexity" evidence="8">
    <location>
        <begin position="1015"/>
        <end position="1035"/>
    </location>
</feature>
<dbReference type="InterPro" id="IPR011989">
    <property type="entry name" value="ARM-like"/>
</dbReference>
<protein>
    <recommendedName>
        <fullName evidence="9">Protein kinase domain-containing protein</fullName>
    </recommendedName>
</protein>
<dbReference type="Pfam" id="PF00069">
    <property type="entry name" value="Pkinase"/>
    <property type="match status" value="1"/>
</dbReference>
<evidence type="ECO:0000313" key="10">
    <source>
        <dbReference type="EMBL" id="CAH3127523.1"/>
    </source>
</evidence>
<feature type="compositionally biased region" description="Basic and acidic residues" evidence="8">
    <location>
        <begin position="1"/>
        <end position="10"/>
    </location>
</feature>
<dbReference type="InterPro" id="IPR000719">
    <property type="entry name" value="Prot_kinase_dom"/>
</dbReference>
<dbReference type="Gene3D" id="3.30.200.20">
    <property type="entry name" value="Phosphorylase Kinase, domain 1"/>
    <property type="match status" value="1"/>
</dbReference>
<evidence type="ECO:0000256" key="2">
    <source>
        <dbReference type="ARBA" id="ARBA00022679"/>
    </source>
</evidence>
<dbReference type="Proteomes" id="UP001159428">
    <property type="component" value="Unassembled WGS sequence"/>
</dbReference>
<evidence type="ECO:0000256" key="7">
    <source>
        <dbReference type="SAM" id="Coils"/>
    </source>
</evidence>
<proteinExistence type="inferred from homology"/>
<evidence type="ECO:0000256" key="5">
    <source>
        <dbReference type="ARBA" id="ARBA00022840"/>
    </source>
</evidence>
<dbReference type="FunFam" id="1.25.10.10:FF:000612">
    <property type="entry name" value="Serine/threonine-protein kinase Nek10"/>
    <property type="match status" value="1"/>
</dbReference>
<dbReference type="GO" id="GO:0004674">
    <property type="term" value="F:protein serine/threonine kinase activity"/>
    <property type="evidence" value="ECO:0007669"/>
    <property type="project" value="TreeGrafter"/>
</dbReference>
<dbReference type="AlphaFoldDB" id="A0AAU9WVJ6"/>
<dbReference type="SUPFAM" id="SSF56112">
    <property type="entry name" value="Protein kinase-like (PK-like)"/>
    <property type="match status" value="1"/>
</dbReference>
<feature type="compositionally biased region" description="Polar residues" evidence="8">
    <location>
        <begin position="935"/>
        <end position="949"/>
    </location>
</feature>
<dbReference type="InterPro" id="IPR000225">
    <property type="entry name" value="Armadillo"/>
</dbReference>
<reference evidence="10 11" key="1">
    <citation type="submission" date="2022-05" db="EMBL/GenBank/DDBJ databases">
        <authorList>
            <consortium name="Genoscope - CEA"/>
            <person name="William W."/>
        </authorList>
    </citation>
    <scope>NUCLEOTIDE SEQUENCE [LARGE SCALE GENOMIC DNA]</scope>
</reference>
<keyword evidence="11" id="KW-1185">Reference proteome</keyword>
<feature type="domain" description="Protein kinase" evidence="9">
    <location>
        <begin position="509"/>
        <end position="780"/>
    </location>
</feature>
<organism evidence="10 11">
    <name type="scientific">Pocillopora meandrina</name>
    <dbReference type="NCBI Taxonomy" id="46732"/>
    <lineage>
        <taxon>Eukaryota</taxon>
        <taxon>Metazoa</taxon>
        <taxon>Cnidaria</taxon>
        <taxon>Anthozoa</taxon>
        <taxon>Hexacorallia</taxon>
        <taxon>Scleractinia</taxon>
        <taxon>Astrocoeniina</taxon>
        <taxon>Pocilloporidae</taxon>
        <taxon>Pocillopora</taxon>
    </lineage>
</organism>
<name>A0AAU9WVJ6_9CNID</name>
<evidence type="ECO:0000256" key="8">
    <source>
        <dbReference type="SAM" id="MobiDB-lite"/>
    </source>
</evidence>
<dbReference type="Gene3D" id="1.25.10.10">
    <property type="entry name" value="Leucine-rich Repeat Variant"/>
    <property type="match status" value="1"/>
</dbReference>
<accession>A0AAU9WVJ6</accession>
<evidence type="ECO:0000256" key="4">
    <source>
        <dbReference type="ARBA" id="ARBA00022777"/>
    </source>
</evidence>
<feature type="region of interest" description="Disordered" evidence="8">
    <location>
        <begin position="1"/>
        <end position="22"/>
    </location>
</feature>
<keyword evidence="3 6" id="KW-0547">Nucleotide-binding</keyword>
<dbReference type="InterPro" id="IPR016024">
    <property type="entry name" value="ARM-type_fold"/>
</dbReference>
<comment type="similarity">
    <text evidence="1">Belongs to the protein kinase superfamily. NEK Ser/Thr protein kinase family. NIMA subfamily.</text>
</comment>
<evidence type="ECO:0000256" key="3">
    <source>
        <dbReference type="ARBA" id="ARBA00022741"/>
    </source>
</evidence>
<dbReference type="SUPFAM" id="SSF48371">
    <property type="entry name" value="ARM repeat"/>
    <property type="match status" value="1"/>
</dbReference>
<keyword evidence="2" id="KW-0808">Transferase</keyword>
<evidence type="ECO:0000313" key="11">
    <source>
        <dbReference type="Proteomes" id="UP001159428"/>
    </source>
</evidence>
<feature type="coiled-coil region" evidence="7">
    <location>
        <begin position="783"/>
        <end position="814"/>
    </location>
</feature>
<dbReference type="InterPro" id="IPR017441">
    <property type="entry name" value="Protein_kinase_ATP_BS"/>
</dbReference>
<dbReference type="InterPro" id="IPR050660">
    <property type="entry name" value="NEK_Ser/Thr_kinase"/>
</dbReference>
<dbReference type="InterPro" id="IPR008266">
    <property type="entry name" value="Tyr_kinase_AS"/>
</dbReference>
<dbReference type="SMART" id="SM00185">
    <property type="entry name" value="ARM"/>
    <property type="match status" value="4"/>
</dbReference>
<dbReference type="Gene3D" id="1.10.510.10">
    <property type="entry name" value="Transferase(Phosphotransferase) domain 1"/>
    <property type="match status" value="1"/>
</dbReference>
<evidence type="ECO:0000256" key="6">
    <source>
        <dbReference type="PROSITE-ProRule" id="PRU10141"/>
    </source>
</evidence>
<dbReference type="PROSITE" id="PS50011">
    <property type="entry name" value="PROTEIN_KINASE_DOM"/>
    <property type="match status" value="1"/>
</dbReference>
<sequence>MPVEEKRDKAQTSTVNRENEEKDLSRLLDLLNTPASKQQLPSISWIPDENQNTTGNPWAGQANGVLPHQHQSTEALALEKFSSRYQGVRNFSSHALSSYFSQIFTALVKQRVCYLEWIERVPPENILRVLICLRMLMRDHTFQVEFFNLGGVKVLAERLQLLTESYLENGEEPFTVDILKEMTNICQKLAADVKQREWLVACCTHKALVLLLSASDVMVLHCSLYALIGLAQSERPRALIGELNCTEILLRILQEYDILSKTLAAGLLRILCADSSIREQVKVFDGIPICLSLLHCDNLKLLWNVVWIIVQLAEDSDSSNDIRVLGGIPLLLALLQDRKPESSAEVLYLGSDTSSKASISAETEADSGEDTMPLKIAVCSALTELVVNDTNGQQIVQSNGIYLLGLLILPQETSSSEEAATVEHLQKSAFRALRFLFSMERNRQLFKRLFPPDLFEKFIDVGHYVRELNAYKCLVDKISTLTEEDISVIKTNVQATNQNKAPSHSIGSYEVLELLGSGAFGSVFKVRKKNAGQSFLAMKEMSVHNPALGKTAKDRGKSVGEIVNETAIMKEQLRHPNVVKYHKAFQEKDKLFVIMELVEGAPLGEHFNSLKEKGTKFSEERIWHIFIQIVLGLRYIHKEKHIVHRDLTPNNIMLGENDKVTITDFGLAKQKNPDASKMTSVVGTMLYSCPEVVQSKPYGEKADVWASGCILYQMATLQPPFYSSNVLALAKNIVEAKYKPIPPGEYSDKLSETVTRCLTPNPDERPDIIQVAAIISEIMLVYVDKLRSNEISLEKKLERERKRTQRHYIEANRNMQNYHRLFWASQERYDKLVNLSSSGGAAGFRNVDVPEGSDTVFEAASALAEFNKNGVHKNGETEFANQVDSGIDIGGEAQANGVLGSSTRSPEQNGGTKPESSSSPGSTRRQRTLKPVITDKSSYKGNTEKSSSLNKDKDKPLSGGRVGIEKLSNSRTIVEKPGASSSATNSHVFAVPKPPGPRKGARRQLHVDFAVGSKVSPSNGSSTTTTTPVGGNSSGIPAPGISEFSSRRTHSSSSVEMYRRQSSGQLKARPPTAAATLSISPRKVRQINDPISQILNQLHKIIFITQLPPTLSPNPQRRIVEQFKRALFAPQNSSFVNLKSEVKKVIEGSREVIDLKFGFGDPAFLHHQLDTADKLVSGVNLESGDAQEIGITYEMMQNIIENVLMESGYYDMSPCARNRTVPLGPIGTVPASGVNLGPSKRSGTS</sequence>
<dbReference type="GO" id="GO:1902749">
    <property type="term" value="P:regulation of cell cycle G2/M phase transition"/>
    <property type="evidence" value="ECO:0007669"/>
    <property type="project" value="TreeGrafter"/>
</dbReference>
<keyword evidence="7" id="KW-0175">Coiled coil</keyword>
<dbReference type="PANTHER" id="PTHR43671">
    <property type="entry name" value="SERINE/THREONINE-PROTEIN KINASE NEK"/>
    <property type="match status" value="1"/>
</dbReference>
<dbReference type="EMBL" id="CALNXJ010000022">
    <property type="protein sequence ID" value="CAH3127523.1"/>
    <property type="molecule type" value="Genomic_DNA"/>
</dbReference>
<evidence type="ECO:0000259" key="9">
    <source>
        <dbReference type="PROSITE" id="PS50011"/>
    </source>
</evidence>
<feature type="compositionally biased region" description="Polar residues" evidence="8">
    <location>
        <begin position="899"/>
        <end position="923"/>
    </location>
</feature>
<dbReference type="PROSITE" id="PS00109">
    <property type="entry name" value="PROTEIN_KINASE_TYR"/>
    <property type="match status" value="1"/>
</dbReference>
<gene>
    <name evidence="10" type="ORF">PMEA_00012609</name>
</gene>